<protein>
    <recommendedName>
        <fullName evidence="3">Helix-turn-helix domain-containing protein</fullName>
    </recommendedName>
</protein>
<accession>A0ABW6SLD7</accession>
<evidence type="ECO:0000313" key="2">
    <source>
        <dbReference type="Proteomes" id="UP001602013"/>
    </source>
</evidence>
<name>A0ABW6SLD7_9ACTN</name>
<organism evidence="1 2">
    <name type="scientific">Microtetraspora malaysiensis</name>
    <dbReference type="NCBI Taxonomy" id="161358"/>
    <lineage>
        <taxon>Bacteria</taxon>
        <taxon>Bacillati</taxon>
        <taxon>Actinomycetota</taxon>
        <taxon>Actinomycetes</taxon>
        <taxon>Streptosporangiales</taxon>
        <taxon>Streptosporangiaceae</taxon>
        <taxon>Microtetraspora</taxon>
    </lineage>
</organism>
<sequence>MIRSWPRSTPPGGSPPELELATRELVVTACRGERRYSWRLIGAAMGTSGQTAGKWARSQDLPVDEPTTVDCTETVEEGRALVAALHSRRHHGRPRKV</sequence>
<dbReference type="RefSeq" id="WP_387409918.1">
    <property type="nucleotide sequence ID" value="NZ_CP191998.1"/>
</dbReference>
<evidence type="ECO:0000313" key="1">
    <source>
        <dbReference type="EMBL" id="MFF3665779.1"/>
    </source>
</evidence>
<keyword evidence="2" id="KW-1185">Reference proteome</keyword>
<comment type="caution">
    <text evidence="1">The sequence shown here is derived from an EMBL/GenBank/DDBJ whole genome shotgun (WGS) entry which is preliminary data.</text>
</comment>
<reference evidence="1 2" key="1">
    <citation type="submission" date="2024-10" db="EMBL/GenBank/DDBJ databases">
        <title>The Natural Products Discovery Center: Release of the First 8490 Sequenced Strains for Exploring Actinobacteria Biosynthetic Diversity.</title>
        <authorList>
            <person name="Kalkreuter E."/>
            <person name="Kautsar S.A."/>
            <person name="Yang D."/>
            <person name="Bader C.D."/>
            <person name="Teijaro C.N."/>
            <person name="Fluegel L."/>
            <person name="Davis C.M."/>
            <person name="Simpson J.R."/>
            <person name="Lauterbach L."/>
            <person name="Steele A.D."/>
            <person name="Gui C."/>
            <person name="Meng S."/>
            <person name="Li G."/>
            <person name="Viehrig K."/>
            <person name="Ye F."/>
            <person name="Su P."/>
            <person name="Kiefer A.F."/>
            <person name="Nichols A."/>
            <person name="Cepeda A.J."/>
            <person name="Yan W."/>
            <person name="Fan B."/>
            <person name="Jiang Y."/>
            <person name="Adhikari A."/>
            <person name="Zheng C.-J."/>
            <person name="Schuster L."/>
            <person name="Cowan T.M."/>
            <person name="Smanski M.J."/>
            <person name="Chevrette M.G."/>
            <person name="De Carvalho L.P.S."/>
            <person name="Shen B."/>
        </authorList>
    </citation>
    <scope>NUCLEOTIDE SEQUENCE [LARGE SCALE GENOMIC DNA]</scope>
    <source>
        <strain evidence="1 2">NPDC002173</strain>
    </source>
</reference>
<proteinExistence type="predicted"/>
<dbReference type="EMBL" id="JBIASD010000004">
    <property type="protein sequence ID" value="MFF3665779.1"/>
    <property type="molecule type" value="Genomic_DNA"/>
</dbReference>
<gene>
    <name evidence="1" type="ORF">ACFYXI_09310</name>
</gene>
<dbReference type="Proteomes" id="UP001602013">
    <property type="component" value="Unassembled WGS sequence"/>
</dbReference>
<evidence type="ECO:0008006" key="3">
    <source>
        <dbReference type="Google" id="ProtNLM"/>
    </source>
</evidence>